<keyword evidence="2" id="KW-0547">Nucleotide-binding</keyword>
<evidence type="ECO:0000256" key="3">
    <source>
        <dbReference type="ARBA" id="ARBA00022840"/>
    </source>
</evidence>
<dbReference type="CDD" id="cd00009">
    <property type="entry name" value="AAA"/>
    <property type="match status" value="1"/>
</dbReference>
<dbReference type="GO" id="GO:0000027">
    <property type="term" value="P:ribosomal large subunit assembly"/>
    <property type="evidence" value="ECO:0007669"/>
    <property type="project" value="TreeGrafter"/>
</dbReference>
<evidence type="ECO:0000259" key="5">
    <source>
        <dbReference type="Pfam" id="PF08406"/>
    </source>
</evidence>
<name>A0A179BN75_ACIFR</name>
<gene>
    <name evidence="6" type="ORF">A4H96_01215</name>
</gene>
<accession>A0A179BN75</accession>
<dbReference type="PANTHER" id="PTHR48103:SF2">
    <property type="entry name" value="MIDASIN"/>
    <property type="match status" value="1"/>
</dbReference>
<dbReference type="GO" id="GO:0016887">
    <property type="term" value="F:ATP hydrolysis activity"/>
    <property type="evidence" value="ECO:0007669"/>
    <property type="project" value="InterPro"/>
</dbReference>
<comment type="caution">
    <text evidence="6">The sequence shown here is derived from an EMBL/GenBank/DDBJ whole genome shotgun (WGS) entry which is preliminary data.</text>
</comment>
<dbReference type="InterPro" id="IPR027417">
    <property type="entry name" value="P-loop_NTPase"/>
</dbReference>
<evidence type="ECO:0000313" key="7">
    <source>
        <dbReference type="Proteomes" id="UP000078302"/>
    </source>
</evidence>
<organism evidence="6 7">
    <name type="scientific">Acidithiobacillus ferrooxidans</name>
    <name type="common">Thiobacillus ferrooxidans</name>
    <dbReference type="NCBI Taxonomy" id="920"/>
    <lineage>
        <taxon>Bacteria</taxon>
        <taxon>Pseudomonadati</taxon>
        <taxon>Pseudomonadota</taxon>
        <taxon>Acidithiobacillia</taxon>
        <taxon>Acidithiobacillales</taxon>
        <taxon>Acidithiobacillaceae</taxon>
        <taxon>Acidithiobacillus</taxon>
    </lineage>
</organism>
<reference evidence="6 7" key="1">
    <citation type="submission" date="2016-04" db="EMBL/GenBank/DDBJ databases">
        <title>Acidithiobacillus ferrooxidans genome sequencing and assembly.</title>
        <authorList>
            <person name="Zhou Z."/>
        </authorList>
    </citation>
    <scope>NUCLEOTIDE SEQUENCE [LARGE SCALE GENOMIC DNA]</scope>
    <source>
        <strain evidence="6 7">BY0502</strain>
    </source>
</reference>
<evidence type="ECO:0008006" key="8">
    <source>
        <dbReference type="Google" id="ProtNLM"/>
    </source>
</evidence>
<dbReference type="EMBL" id="LVXZ01000013">
    <property type="protein sequence ID" value="OAP93207.1"/>
    <property type="molecule type" value="Genomic_DNA"/>
</dbReference>
<evidence type="ECO:0000313" key="6">
    <source>
        <dbReference type="EMBL" id="OAP93207.1"/>
    </source>
</evidence>
<evidence type="ECO:0000256" key="1">
    <source>
        <dbReference type="ARBA" id="ARBA00009417"/>
    </source>
</evidence>
<dbReference type="GO" id="GO:0005524">
    <property type="term" value="F:ATP binding"/>
    <property type="evidence" value="ECO:0007669"/>
    <property type="project" value="UniProtKB-KW"/>
</dbReference>
<comment type="similarity">
    <text evidence="1">Belongs to the CbbQ/NirQ/NorQ/GpvN family.</text>
</comment>
<feature type="domain" description="ATPase dynein-related AAA" evidence="4">
    <location>
        <begin position="50"/>
        <end position="188"/>
    </location>
</feature>
<feature type="domain" description="CbbQ/NirQ/NorQ C-terminal" evidence="5">
    <location>
        <begin position="216"/>
        <end position="271"/>
    </location>
</feature>
<evidence type="ECO:0000256" key="2">
    <source>
        <dbReference type="ARBA" id="ARBA00022741"/>
    </source>
</evidence>
<dbReference type="InterPro" id="IPR011704">
    <property type="entry name" value="ATPase_dyneun-rel_AAA"/>
</dbReference>
<evidence type="ECO:0000259" key="4">
    <source>
        <dbReference type="Pfam" id="PF07728"/>
    </source>
</evidence>
<dbReference type="Pfam" id="PF07728">
    <property type="entry name" value="AAA_5"/>
    <property type="match status" value="1"/>
</dbReference>
<dbReference type="SUPFAM" id="SSF52540">
    <property type="entry name" value="P-loop containing nucleoside triphosphate hydrolases"/>
    <property type="match status" value="1"/>
</dbReference>
<dbReference type="OrthoDB" id="9772742at2"/>
<dbReference type="Proteomes" id="UP000078302">
    <property type="component" value="Unassembled WGS sequence"/>
</dbReference>
<keyword evidence="7" id="KW-1185">Reference proteome</keyword>
<dbReference type="AlphaFoldDB" id="A0A179BN75"/>
<dbReference type="Gene3D" id="3.40.50.300">
    <property type="entry name" value="P-loop containing nucleotide triphosphate hydrolases"/>
    <property type="match status" value="1"/>
</dbReference>
<sequence length="295" mass="32196">MEFLGLPNMKAKTFEQQIGIPEDPGQVYLDAERKAYLAAWLANPERPLWVYGPTGCGKTHLAKWIAHHTRRGLIRFSANGSTDVEDLVGHLTLVDGEVIHQDGPITTGMRQGQMVVIDEGDLIAPDVLTALHAVLEGEPLVLNKGGVVTVVPRPGFQIIVTANSRGDGANRNSYKGTKELNQATLNRFYRIEMDYMPSEIEMDLIKAKAPRSLKGLVSSYVKAANAIRAAAKAQTIERGMSTRDLISWVEFTPVFRETGASARDSMVMALNAVFSGGLEDNERQAVKALATSCFA</sequence>
<dbReference type="GO" id="GO:0030687">
    <property type="term" value="C:preribosome, large subunit precursor"/>
    <property type="evidence" value="ECO:0007669"/>
    <property type="project" value="TreeGrafter"/>
</dbReference>
<proteinExistence type="inferred from homology"/>
<keyword evidence="3" id="KW-0067">ATP-binding</keyword>
<dbReference type="Pfam" id="PF08406">
    <property type="entry name" value="CbbQ_C"/>
    <property type="match status" value="1"/>
</dbReference>
<dbReference type="PANTHER" id="PTHR48103">
    <property type="entry name" value="MIDASIN-RELATED"/>
    <property type="match status" value="1"/>
</dbReference>
<protein>
    <recommendedName>
        <fullName evidence="8">AAA family ATPase</fullName>
    </recommendedName>
</protein>
<dbReference type="InterPro" id="IPR013615">
    <property type="entry name" value="CbbQ_C"/>
</dbReference>